<dbReference type="RefSeq" id="WP_261644157.1">
    <property type="nucleotide sequence ID" value="NZ_JBFKZN010000007.1"/>
</dbReference>
<evidence type="ECO:0008006" key="4">
    <source>
        <dbReference type="Google" id="ProtNLM"/>
    </source>
</evidence>
<keyword evidence="1" id="KW-0732">Signal</keyword>
<protein>
    <recommendedName>
        <fullName evidence="4">Secreted protein</fullName>
    </recommendedName>
</protein>
<sequence length="81" mass="8735">MKKYLLIILALAMGEPSVVSARSLTAQASTATVPCEPAYCIDPVIAGDELTHGMMGYQRQIQRVLESEQPDQPVMLSGKVS</sequence>
<gene>
    <name evidence="2" type="ORF">ABW286_15705</name>
</gene>
<accession>A0ABV3N4D6</accession>
<name>A0ABV3N4D6_9GAMM</name>
<feature type="chain" id="PRO_5046632747" description="Secreted protein" evidence="1">
    <location>
        <begin position="22"/>
        <end position="81"/>
    </location>
</feature>
<feature type="signal peptide" evidence="1">
    <location>
        <begin position="1"/>
        <end position="21"/>
    </location>
</feature>
<comment type="caution">
    <text evidence="2">The sequence shown here is derived from an EMBL/GenBank/DDBJ whole genome shotgun (WGS) entry which is preliminary data.</text>
</comment>
<evidence type="ECO:0000313" key="2">
    <source>
        <dbReference type="EMBL" id="MEW5290612.1"/>
    </source>
</evidence>
<organism evidence="2 3">
    <name type="scientific">Erwinia papayae</name>
    <dbReference type="NCBI Taxonomy" id="206499"/>
    <lineage>
        <taxon>Bacteria</taxon>
        <taxon>Pseudomonadati</taxon>
        <taxon>Pseudomonadota</taxon>
        <taxon>Gammaproteobacteria</taxon>
        <taxon>Enterobacterales</taxon>
        <taxon>Erwiniaceae</taxon>
        <taxon>Erwinia</taxon>
    </lineage>
</organism>
<evidence type="ECO:0000256" key="1">
    <source>
        <dbReference type="SAM" id="SignalP"/>
    </source>
</evidence>
<dbReference type="Proteomes" id="UP001554567">
    <property type="component" value="Unassembled WGS sequence"/>
</dbReference>
<evidence type="ECO:0000313" key="3">
    <source>
        <dbReference type="Proteomes" id="UP001554567"/>
    </source>
</evidence>
<keyword evidence="3" id="KW-1185">Reference proteome</keyword>
<dbReference type="EMBL" id="JBFKZN010000007">
    <property type="protein sequence ID" value="MEW5290612.1"/>
    <property type="molecule type" value="Genomic_DNA"/>
</dbReference>
<reference evidence="2 3" key="1">
    <citation type="submission" date="2024-07" db="EMBL/GenBank/DDBJ databases">
        <authorList>
            <person name="Dulla G.F.J."/>
            <person name="Delorm J.G."/>
        </authorList>
    </citation>
    <scope>NUCLEOTIDE SEQUENCE [LARGE SCALE GENOMIC DNA]</scope>
    <source>
        <strain evidence="2 3">JGD 233</strain>
    </source>
</reference>
<proteinExistence type="predicted"/>